<sequence>MPPRVVGSSRSARVLTSGEAKLWLLLIGVNQYQESPLAPLGYCAADCEGIAEALLEATAPFPNKELLIHHDFAKSPPTHRAIAASLDRIVAEAMPQDTLLVYFCGHGVLDPASAQTILCLADTRFDALTDTGLGLRQLLLRFGNCRARQQLVWLDACHSGSLRLQGSASAETSSSDPTAGLVEPLREYAAQSRGFYAMLSCDRDQQSWEFPGLGHGVFTYFLMRGLRGEAANAEGLIEMDGLYKYVYHGTLRYIDNVNQQLRLENSQRARRGVGEQHALYSLQTPKKIVEFVGELVIGTRPSSLQAARPRRALVIDALADEAETTLALGRMLRQKGNFDELDFWPRPSSDWRQVREAIQAILRPGNLSPSAATGETVVLYLRGQLETDEEGNSWLRLGDGVRIHLLWLNRELRSCSNGQQLVILDCPGASALEEWVEQLRNGARRSQCLIASSSPGDHFAQALLATLKAAEPSAGLSAANWAFQLQALGDLALHIELSGPPSVIEVLPVHFAATAQQARTTALNICPYMGLRAFGEQNAPYFFGREALTRQLLQHIAQAPFLAVVGASGSGKSSVVQAGLIAQLRQGRHLPGSQDWWIQSFKPGAQPLSALSQRLADSGTPRERALDQERIEGLLHLGTEGFVQWLRTRPEPMVVLVIDQFEEIFTLASPTDRQLFLDLLLGALFCAADRFKLVVTLRTDFIAPCLEIPALAAYLNSSHELVPSCLNEQEYRQVILGPAQKVNLGVEPELVEVLLQELTQSPGELPLLEFVLEQLWEKRTDGGLTLQSYQQQIGGLRGALENKAQAVYSALSPESQACARWIFLSLTQLGEGTEDTRRRIPRSELSVERYPAPLVEETLQALTAAKLVVVGAEASESAGRSRGIAEADSFDAFKQEITVEVAHEILIRYWSTLRWWLDENRTRLRAQRQIEQAAQLWRQRAFQPDFLLRGVRLAEAEEIYTRHSDELSAEVCQFIEACLAEKRAQQRRANRQLRYTQGIAGLMVLLAVAALGFGILFYGQTQSARRSEIEALNASAGGYFASSQQLEALIASIKANQLLQRTAGVPDDLKTSTRDTLNKILYLAQEMNRIQVDGAWLSGVSFSHDEKTIATAGRQLKLWSPEGKLLKTLPGHENWVYCVEYSPQGNIFASSSRDGTIRLWSASGEPLRILRGHTDGVMEIAFSPDSKTLASASWDGTVRLWNVHNGTLLKTFNAHKGGATSVSFRPDGHVLASSGADKQIKLWNLANGSLMHTLKGHTDTVFKVRYSPDGKLIASASWDKTVKLWKSSDTLLLKTLQEHTDAVWSIAFSPDNRSLASGSDDSSIKIWNTEGGNLVETIRGHQGGIHQLKFNRSGKSLVSIGEDGTMRLWSMDNGLVRRLQTHDSGHAVASFSPDGKLVASGGTDQIIRLTNLDGKLIKMLKTTGSLADGTVTSLSFSPDNLTIAAAYENLKVRIWRLTDGKLLHTLNGFTRAVSTVAYGASGSLIVTASTDGTVKLWRKDGTLIRTFRDCAAGPAIALSPDGKLIAVTNQNNSVILLDMNGSTKKTLKGHTGVVTSLAFSPDGAILASSSEDQTAKLWRIHDSKLIANLQGHNREVTDINFSKDGHTIVSSSRDGSIKIWNAEGFLIATLQNSNSAVRTADFNLNSSQIVSADGDGKVILWNWQSATKDLSSKACRWIYDYLQLNANLRSKERSLCDSKFSTQQPHT</sequence>
<feature type="repeat" description="WD" evidence="3">
    <location>
        <begin position="1379"/>
        <end position="1413"/>
    </location>
</feature>
<dbReference type="eggNOG" id="COG0419">
    <property type="taxonomic scope" value="Bacteria"/>
</dbReference>
<dbReference type="Gene3D" id="3.40.50.1460">
    <property type="match status" value="1"/>
</dbReference>
<dbReference type="HOGENOM" id="CLU_002352_0_0_3"/>
<feature type="repeat" description="WD" evidence="3">
    <location>
        <begin position="1589"/>
        <end position="1621"/>
    </location>
</feature>
<organism evidence="5 6">
    <name type="scientific">Gloeobacter kilaueensis (strain ATCC BAA-2537 / CCAP 1431/1 / ULC 316 / JS1)</name>
    <dbReference type="NCBI Taxonomy" id="1183438"/>
    <lineage>
        <taxon>Bacteria</taxon>
        <taxon>Bacillati</taxon>
        <taxon>Cyanobacteriota</taxon>
        <taxon>Cyanophyceae</taxon>
        <taxon>Gloeobacterales</taxon>
        <taxon>Gloeobacteraceae</taxon>
        <taxon>Gloeobacter</taxon>
    </lineage>
</organism>
<dbReference type="InterPro" id="IPR036322">
    <property type="entry name" value="WD40_repeat_dom_sf"/>
</dbReference>
<feature type="repeat" description="WD" evidence="3">
    <location>
        <begin position="1254"/>
        <end position="1295"/>
    </location>
</feature>
<dbReference type="InterPro" id="IPR015943">
    <property type="entry name" value="WD40/YVTN_repeat-like_dom_sf"/>
</dbReference>
<dbReference type="PRINTS" id="PR00320">
    <property type="entry name" value="GPROTEINBRPT"/>
</dbReference>
<proteinExistence type="predicted"/>
<dbReference type="PANTHER" id="PTHR22847:SF637">
    <property type="entry name" value="WD REPEAT DOMAIN 5B"/>
    <property type="match status" value="1"/>
</dbReference>
<dbReference type="OrthoDB" id="414840at2"/>
<dbReference type="RefSeq" id="WP_023173850.1">
    <property type="nucleotide sequence ID" value="NC_022600.1"/>
</dbReference>
<dbReference type="SUPFAM" id="SSF52540">
    <property type="entry name" value="P-loop containing nucleoside triphosphate hydrolases"/>
    <property type="match status" value="1"/>
</dbReference>
<feature type="repeat" description="WD" evidence="3">
    <location>
        <begin position="1630"/>
        <end position="1671"/>
    </location>
</feature>
<dbReference type="eggNOG" id="COG4249">
    <property type="taxonomic scope" value="Bacteria"/>
</dbReference>
<evidence type="ECO:0000313" key="5">
    <source>
        <dbReference type="EMBL" id="AGY58671.1"/>
    </source>
</evidence>
<protein>
    <submittedName>
        <fullName evidence="5">WD-40 repeat-containing protein</fullName>
    </submittedName>
</protein>
<accession>U5QIA5</accession>
<dbReference type="InterPro" id="IPR001680">
    <property type="entry name" value="WD40_rpt"/>
</dbReference>
<keyword evidence="1 3" id="KW-0853">WD repeat</keyword>
<reference evidence="5 6" key="1">
    <citation type="journal article" date="2013" name="PLoS ONE">
        <title>Cultivation and Complete Genome Sequencing of Gloeobacter kilaueensis sp. nov., from a Lava Cave in Kilauea Caldera, Hawai'i.</title>
        <authorList>
            <person name="Saw J.H."/>
            <person name="Schatz M."/>
            <person name="Brown M.V."/>
            <person name="Kunkel D.D."/>
            <person name="Foster J.S."/>
            <person name="Shick H."/>
            <person name="Christensen S."/>
            <person name="Hou S."/>
            <person name="Wan X."/>
            <person name="Donachie S.P."/>
        </authorList>
    </citation>
    <scope>NUCLEOTIDE SEQUENCE [LARGE SCALE GENOMIC DNA]</scope>
    <source>
        <strain evidence="6">JS</strain>
    </source>
</reference>
<feature type="repeat" description="WD" evidence="3">
    <location>
        <begin position="1338"/>
        <end position="1379"/>
    </location>
</feature>
<feature type="repeat" description="WD" evidence="3">
    <location>
        <begin position="1466"/>
        <end position="1497"/>
    </location>
</feature>
<evidence type="ECO:0000256" key="1">
    <source>
        <dbReference type="ARBA" id="ARBA00022574"/>
    </source>
</evidence>
<dbReference type="PROSITE" id="PS50294">
    <property type="entry name" value="WD_REPEATS_REGION"/>
    <property type="match status" value="9"/>
</dbReference>
<dbReference type="STRING" id="1183438.GKIL_2425"/>
<keyword evidence="2" id="KW-0677">Repeat</keyword>
<feature type="domain" description="Novel STAND NTPase 1" evidence="4">
    <location>
        <begin position="527"/>
        <end position="941"/>
    </location>
</feature>
<dbReference type="eggNOG" id="COG2319">
    <property type="taxonomic scope" value="Bacteria"/>
</dbReference>
<feature type="repeat" description="WD" evidence="3">
    <location>
        <begin position="1547"/>
        <end position="1588"/>
    </location>
</feature>
<dbReference type="Pfam" id="PF20703">
    <property type="entry name" value="nSTAND1"/>
    <property type="match status" value="1"/>
</dbReference>
<evidence type="ECO:0000256" key="2">
    <source>
        <dbReference type="ARBA" id="ARBA00022737"/>
    </source>
</evidence>
<dbReference type="Pfam" id="PF00400">
    <property type="entry name" value="WD40"/>
    <property type="match status" value="12"/>
</dbReference>
<dbReference type="SUPFAM" id="SSF50978">
    <property type="entry name" value="WD40 repeat-like"/>
    <property type="match status" value="2"/>
</dbReference>
<dbReference type="CDD" id="cd00200">
    <property type="entry name" value="WD40"/>
    <property type="match status" value="2"/>
</dbReference>
<dbReference type="SUPFAM" id="SSF52129">
    <property type="entry name" value="Caspase-like"/>
    <property type="match status" value="1"/>
</dbReference>
<dbReference type="PANTHER" id="PTHR22847">
    <property type="entry name" value="WD40 REPEAT PROTEIN"/>
    <property type="match status" value="1"/>
</dbReference>
<dbReference type="InterPro" id="IPR049052">
    <property type="entry name" value="nSTAND1"/>
</dbReference>
<dbReference type="PROSITE" id="PS00678">
    <property type="entry name" value="WD_REPEATS_1"/>
    <property type="match status" value="3"/>
</dbReference>
<keyword evidence="6" id="KW-1185">Reference proteome</keyword>
<dbReference type="Gene3D" id="2.130.10.10">
    <property type="entry name" value="YVTN repeat-like/Quinoprotein amine dehydrogenase"/>
    <property type="match status" value="4"/>
</dbReference>
<dbReference type="InterPro" id="IPR019775">
    <property type="entry name" value="WD40_repeat_CS"/>
</dbReference>
<dbReference type="InterPro" id="IPR029030">
    <property type="entry name" value="Caspase-like_dom_sf"/>
</dbReference>
<name>U5QIA5_GLOK1</name>
<feature type="repeat" description="WD" evidence="3">
    <location>
        <begin position="1212"/>
        <end position="1253"/>
    </location>
</feature>
<dbReference type="InterPro" id="IPR020472">
    <property type="entry name" value="WD40_PAC1"/>
</dbReference>
<feature type="repeat" description="WD" evidence="3">
    <location>
        <begin position="1296"/>
        <end position="1337"/>
    </location>
</feature>
<dbReference type="EMBL" id="CP003587">
    <property type="protein sequence ID" value="AGY58671.1"/>
    <property type="molecule type" value="Genomic_DNA"/>
</dbReference>
<feature type="repeat" description="WD" evidence="3">
    <location>
        <begin position="1129"/>
        <end position="1161"/>
    </location>
</feature>
<evidence type="ECO:0000256" key="3">
    <source>
        <dbReference type="PROSITE-ProRule" id="PRU00221"/>
    </source>
</evidence>
<dbReference type="SUPFAM" id="SSF82171">
    <property type="entry name" value="DPP6 N-terminal domain-like"/>
    <property type="match status" value="1"/>
</dbReference>
<evidence type="ECO:0000313" key="6">
    <source>
        <dbReference type="Proteomes" id="UP000017396"/>
    </source>
</evidence>
<dbReference type="KEGG" id="glj:GKIL_2425"/>
<dbReference type="InterPro" id="IPR027417">
    <property type="entry name" value="P-loop_NTPase"/>
</dbReference>
<dbReference type="PATRIC" id="fig|1183438.3.peg.2382"/>
<gene>
    <name evidence="5" type="primary">tolB</name>
    <name evidence="5" type="ORF">GKIL_2425</name>
</gene>
<dbReference type="Proteomes" id="UP000017396">
    <property type="component" value="Chromosome"/>
</dbReference>
<dbReference type="SMART" id="SM00320">
    <property type="entry name" value="WD40"/>
    <property type="match status" value="14"/>
</dbReference>
<feature type="repeat" description="WD" evidence="3">
    <location>
        <begin position="1170"/>
        <end position="1211"/>
    </location>
</feature>
<dbReference type="PROSITE" id="PS50082">
    <property type="entry name" value="WD_REPEATS_2"/>
    <property type="match status" value="12"/>
</dbReference>
<feature type="repeat" description="WD" evidence="3">
    <location>
        <begin position="1431"/>
        <end position="1465"/>
    </location>
</feature>
<evidence type="ECO:0000259" key="4">
    <source>
        <dbReference type="Pfam" id="PF20703"/>
    </source>
</evidence>